<dbReference type="PANTHER" id="PTHR43310:SF1">
    <property type="entry name" value="SULFATE TRANSPORTER YBAR-RELATED"/>
    <property type="match status" value="1"/>
</dbReference>
<protein>
    <submittedName>
        <fullName evidence="7">Sulfate permease</fullName>
    </submittedName>
</protein>
<dbReference type="GO" id="GO:0016020">
    <property type="term" value="C:membrane"/>
    <property type="evidence" value="ECO:0007669"/>
    <property type="project" value="UniProtKB-SubCell"/>
</dbReference>
<evidence type="ECO:0000256" key="5">
    <source>
        <dbReference type="SAM" id="Phobius"/>
    </source>
</evidence>
<dbReference type="Pfam" id="PF01740">
    <property type="entry name" value="STAS"/>
    <property type="match status" value="1"/>
</dbReference>
<dbReference type="PROSITE" id="PS50801">
    <property type="entry name" value="STAS"/>
    <property type="match status" value="1"/>
</dbReference>
<dbReference type="SUPFAM" id="SSF52091">
    <property type="entry name" value="SpoIIaa-like"/>
    <property type="match status" value="1"/>
</dbReference>
<comment type="subcellular location">
    <subcellularLocation>
        <location evidence="1">Membrane</location>
        <topology evidence="1">Multi-pass membrane protein</topology>
    </subcellularLocation>
</comment>
<dbReference type="InterPro" id="IPR011547">
    <property type="entry name" value="SLC26A/SulP_dom"/>
</dbReference>
<evidence type="ECO:0000313" key="7">
    <source>
        <dbReference type="EMBL" id="CAA6800246.1"/>
    </source>
</evidence>
<dbReference type="InterPro" id="IPR002645">
    <property type="entry name" value="STAS_dom"/>
</dbReference>
<feature type="domain" description="STAS" evidence="6">
    <location>
        <begin position="462"/>
        <end position="551"/>
    </location>
</feature>
<dbReference type="InterPro" id="IPR036513">
    <property type="entry name" value="STAS_dom_sf"/>
</dbReference>
<feature type="transmembrane region" description="Helical" evidence="5">
    <location>
        <begin position="65"/>
        <end position="82"/>
    </location>
</feature>
<feature type="transmembrane region" description="Helical" evidence="5">
    <location>
        <begin position="41"/>
        <end position="58"/>
    </location>
</feature>
<feature type="transmembrane region" description="Helical" evidence="5">
    <location>
        <begin position="136"/>
        <end position="156"/>
    </location>
</feature>
<feature type="transmembrane region" description="Helical" evidence="5">
    <location>
        <begin position="353"/>
        <end position="376"/>
    </location>
</feature>
<dbReference type="Pfam" id="PF00916">
    <property type="entry name" value="Sulfate_transp"/>
    <property type="match status" value="2"/>
</dbReference>
<feature type="transmembrane region" description="Helical" evidence="5">
    <location>
        <begin position="426"/>
        <end position="456"/>
    </location>
</feature>
<dbReference type="PANTHER" id="PTHR43310">
    <property type="entry name" value="SULFATE TRANSPORTER YBAR-RELATED"/>
    <property type="match status" value="1"/>
</dbReference>
<dbReference type="InterPro" id="IPR052706">
    <property type="entry name" value="Membrane-Transporter-like"/>
</dbReference>
<keyword evidence="2 5" id="KW-0812">Transmembrane</keyword>
<evidence type="ECO:0000256" key="1">
    <source>
        <dbReference type="ARBA" id="ARBA00004141"/>
    </source>
</evidence>
<dbReference type="AlphaFoldDB" id="A0A6S6SC26"/>
<keyword evidence="4 5" id="KW-0472">Membrane</keyword>
<evidence type="ECO:0000256" key="3">
    <source>
        <dbReference type="ARBA" id="ARBA00022989"/>
    </source>
</evidence>
<accession>A0A6S6SC26</accession>
<dbReference type="EMBL" id="CACVAW010000002">
    <property type="protein sequence ID" value="CAA6800246.1"/>
    <property type="molecule type" value="Genomic_DNA"/>
</dbReference>
<feature type="transmembrane region" description="Helical" evidence="5">
    <location>
        <begin position="382"/>
        <end position="405"/>
    </location>
</feature>
<feature type="transmembrane region" description="Helical" evidence="5">
    <location>
        <begin position="280"/>
        <end position="300"/>
    </location>
</feature>
<feature type="transmembrane region" description="Helical" evidence="5">
    <location>
        <begin position="162"/>
        <end position="178"/>
    </location>
</feature>
<evidence type="ECO:0000256" key="4">
    <source>
        <dbReference type="ARBA" id="ARBA00023136"/>
    </source>
</evidence>
<dbReference type="CDD" id="cd07042">
    <property type="entry name" value="STAS_SulP_like_sulfate_transporter"/>
    <property type="match status" value="1"/>
</dbReference>
<feature type="transmembrane region" description="Helical" evidence="5">
    <location>
        <begin position="12"/>
        <end position="35"/>
    </location>
</feature>
<proteinExistence type="predicted"/>
<gene>
    <name evidence="7" type="ORF">HELGO_WM10666</name>
</gene>
<feature type="transmembrane region" description="Helical" evidence="5">
    <location>
        <begin position="102"/>
        <end position="124"/>
    </location>
</feature>
<sequence>MIEFFAKYGIKSNVLSGIVVAIALVPEAIAFSLLAGVSPLVGLYTAFILGLITSLIGGKAGMVSGATGAIAIVLVGLGIKIKDSIPTEKLQSLIENEALSTYILQYILVATVLAGIIQITIGLFKLGKLIRLVPQPAMYGFVNGLAIVIAYSQIPLFEDEGWLMYALVILTMLIVEFFPKITKKVPSGLVAIMFISALVIVFNLDTKQIKDLSDISGAFPSFGIPNIDLEWNMIMIVLPYAFLVAMVGLIESLLTLSVLDEMGGKRGNGNKECIAQGSGNVVCGFFGGMAGCAMIGQSIINFTNGGRGRLSSFVAAVLLILFVVAEFNLILLVIPVGIMLYAIINSVNGGRNIISFFVVLLLLILFVSIGFPYVLMMLQSNIVLSDCIALIPVAVLVGIMFMVSIGTFEWESANRLRYMPMSDKIVLILVTVVTVFLDLAVAVIAGIIISALVFAWRHAKVYALTKYEDDDTKVYTFNGPLFFASTTSFMEQFKIHRDPQNVILDFKNARVVDISGVEAIDNITKKYRDSGKNLKIRHLSKDCIKILNNAGPFCEYNEDDPKYKLAID</sequence>
<organism evidence="7">
    <name type="scientific">uncultured Campylobacterales bacterium</name>
    <dbReference type="NCBI Taxonomy" id="352960"/>
    <lineage>
        <taxon>Bacteria</taxon>
        <taxon>Pseudomonadati</taxon>
        <taxon>Campylobacterota</taxon>
        <taxon>Epsilonproteobacteria</taxon>
        <taxon>Campylobacterales</taxon>
        <taxon>environmental samples</taxon>
    </lineage>
</organism>
<feature type="transmembrane region" description="Helical" evidence="5">
    <location>
        <begin position="312"/>
        <end position="341"/>
    </location>
</feature>
<evidence type="ECO:0000256" key="2">
    <source>
        <dbReference type="ARBA" id="ARBA00022692"/>
    </source>
</evidence>
<name>A0A6S6SC26_9BACT</name>
<feature type="transmembrane region" description="Helical" evidence="5">
    <location>
        <begin position="185"/>
        <end position="204"/>
    </location>
</feature>
<reference evidence="7" key="1">
    <citation type="submission" date="2020-01" db="EMBL/GenBank/DDBJ databases">
        <authorList>
            <person name="Meier V. D."/>
            <person name="Meier V D."/>
        </authorList>
    </citation>
    <scope>NUCLEOTIDE SEQUENCE</scope>
    <source>
        <strain evidence="7">HLG_WM_MAG_12</strain>
    </source>
</reference>
<feature type="transmembrane region" description="Helical" evidence="5">
    <location>
        <begin position="233"/>
        <end position="259"/>
    </location>
</feature>
<evidence type="ECO:0000259" key="6">
    <source>
        <dbReference type="PROSITE" id="PS50801"/>
    </source>
</evidence>
<keyword evidence="3 5" id="KW-1133">Transmembrane helix</keyword>
<dbReference type="Gene3D" id="3.30.750.24">
    <property type="entry name" value="STAS domain"/>
    <property type="match status" value="1"/>
</dbReference>